<dbReference type="AlphaFoldDB" id="A0A328VJN1"/>
<dbReference type="Proteomes" id="UP000248706">
    <property type="component" value="Unassembled WGS sequence"/>
</dbReference>
<reference evidence="2 3" key="1">
    <citation type="submission" date="2016-08" db="EMBL/GenBank/DDBJ databases">
        <title>Analysis of Carbohydrate Active Enzymes in Thermogemmatispora T81 Reveals Carbohydrate Degradation Ability.</title>
        <authorList>
            <person name="Tomazini A."/>
            <person name="Lal S."/>
            <person name="Stott M."/>
            <person name="Henrissat B."/>
            <person name="Polikarpov I."/>
            <person name="Sparling R."/>
            <person name="Levin D.B."/>
        </authorList>
    </citation>
    <scope>NUCLEOTIDE SEQUENCE [LARGE SCALE GENOMIC DNA]</scope>
    <source>
        <strain evidence="2 3">T81</strain>
    </source>
</reference>
<keyword evidence="1" id="KW-0472">Membrane</keyword>
<protein>
    <submittedName>
        <fullName evidence="2">Uncharacterized protein</fullName>
    </submittedName>
</protein>
<accession>A0A328VJN1</accession>
<gene>
    <name evidence="2" type="ORF">A4R35_16350</name>
</gene>
<comment type="caution">
    <text evidence="2">The sequence shown here is derived from an EMBL/GenBank/DDBJ whole genome shotgun (WGS) entry which is preliminary data.</text>
</comment>
<evidence type="ECO:0000313" key="3">
    <source>
        <dbReference type="Proteomes" id="UP000248706"/>
    </source>
</evidence>
<evidence type="ECO:0000313" key="2">
    <source>
        <dbReference type="EMBL" id="RAQ97111.1"/>
    </source>
</evidence>
<sequence>MYEGSRRARRRWPILVGVSIPLLLLLIAAGVVVLPHLTSRAADDNTDCSLIVPPNPLSAQGLATPYQLVATNPANGPCHEANPAQAAFVQGAVLDPRTGQISIYNPLVVDQGTQPAIQPTPPKLPQGAVVALWFGFNGNNLTLVDNNGSLRQGRCVNGVNGSIFGQFAYCNAPAFFAAANYAIRSGRLKVPPIGTAKDGQPCPTTRDFSLVDQDQSDNVVTEYLVTADGRIAQMTAANAAALQGAQVQTNGSDERLLSIGLDSALGCTPWMAPDLADPGHTVAALPLNELQAALYQKQPVALVPAGDPMVLNNGQPDLRKLNAYRVGVDQAPVGSLNQASTTTYCQNLVNVAPARLKLDQQFTQASPSPDAGAANSLFTFLAQRFVTTYQELNCQALINLPDPITVTTDANGVAVDATINVPNGGGNGGDNGNGNGQGTTVNCSVNGRVIQGCSGTVTINGAPCTLALDQANHQVVIQCTRRGTVQPQ</sequence>
<proteinExistence type="predicted"/>
<organism evidence="2 3">
    <name type="scientific">Thermogemmatispora tikiterensis</name>
    <dbReference type="NCBI Taxonomy" id="1825093"/>
    <lineage>
        <taxon>Bacteria</taxon>
        <taxon>Bacillati</taxon>
        <taxon>Chloroflexota</taxon>
        <taxon>Ktedonobacteria</taxon>
        <taxon>Thermogemmatisporales</taxon>
        <taxon>Thermogemmatisporaceae</taxon>
        <taxon>Thermogemmatispora</taxon>
    </lineage>
</organism>
<keyword evidence="1" id="KW-0812">Transmembrane</keyword>
<name>A0A328VJN1_9CHLR</name>
<evidence type="ECO:0000256" key="1">
    <source>
        <dbReference type="SAM" id="Phobius"/>
    </source>
</evidence>
<keyword evidence="3" id="KW-1185">Reference proteome</keyword>
<dbReference type="EMBL" id="MCIF01000002">
    <property type="protein sequence ID" value="RAQ97111.1"/>
    <property type="molecule type" value="Genomic_DNA"/>
</dbReference>
<feature type="transmembrane region" description="Helical" evidence="1">
    <location>
        <begin position="12"/>
        <end position="34"/>
    </location>
</feature>
<keyword evidence="1" id="KW-1133">Transmembrane helix</keyword>